<dbReference type="GO" id="GO:0030170">
    <property type="term" value="F:pyridoxal phosphate binding"/>
    <property type="evidence" value="ECO:0007669"/>
    <property type="project" value="InterPro"/>
</dbReference>
<evidence type="ECO:0000256" key="5">
    <source>
        <dbReference type="RuleBase" id="RU003560"/>
    </source>
</evidence>
<keyword evidence="7" id="KW-1185">Reference proteome</keyword>
<gene>
    <name evidence="6" type="ORF">NTE_01521</name>
</gene>
<evidence type="ECO:0000256" key="3">
    <source>
        <dbReference type="ARBA" id="ARBA00022679"/>
    </source>
</evidence>
<evidence type="ECO:0000313" key="6">
    <source>
        <dbReference type="EMBL" id="AIF83584.1"/>
    </source>
</evidence>
<dbReference type="GO" id="GO:0034386">
    <property type="term" value="F:4-aminobutyrate:2-oxoglutarate transaminase activity"/>
    <property type="evidence" value="ECO:0007669"/>
    <property type="project" value="UniProtKB-EC"/>
</dbReference>
<dbReference type="InterPro" id="IPR015421">
    <property type="entry name" value="PyrdxlP-dep_Trfase_major"/>
</dbReference>
<sequence>MKKAPLPRFQVQPLNSTFGQDIFVKYAKISGELPGPIASDVIATMKKNCYDSTFTYPLVIASGSGCVVKDVDGNSFLDFTSNIGACPLGYSHPDVIGVIAEMSRNGAHKIAGQDFYCKEHADLAEQFVSVLPDGFKAFFINSGAEAVENAIKIAYRKGFAEGQPVLPGVSCTGAFHGRTLGALSFTYSKPVQKAGFPELAVLRIKFCTSDGDQEIDAIEKALAGNKVAFVLTEIVQGEGGYNIASQRFVQNLRDATKKHGVPLILDEVQSGMGRTGKWWAFEHYGVLPDIMSAAKALQVGATAYKSEYDPDQHGVLSSTWGGGSRIDLAVGATVIEVIKRDRLLANVLVMGERLKKGLADLAAGKKGIIDVRGLGLMIGIEFDTKENRDAVLMQAFRRGLLLLPAGQKAMRVIPPLVITAEEVDEGLELMATAAAASL</sequence>
<dbReference type="STRING" id="1459636.NTE_01521"/>
<dbReference type="KEGG" id="nev:NTE_01521"/>
<dbReference type="InterPro" id="IPR050103">
    <property type="entry name" value="Class-III_PLP-dep_AT"/>
</dbReference>
<comment type="cofactor">
    <cofactor evidence="1">
        <name>pyridoxal 5'-phosphate</name>
        <dbReference type="ChEBI" id="CHEBI:597326"/>
    </cofactor>
</comment>
<dbReference type="Proteomes" id="UP000028194">
    <property type="component" value="Chromosome"/>
</dbReference>
<dbReference type="InterPro" id="IPR015424">
    <property type="entry name" value="PyrdxlP-dep_Trfase"/>
</dbReference>
<evidence type="ECO:0000256" key="4">
    <source>
        <dbReference type="ARBA" id="ARBA00022898"/>
    </source>
</evidence>
<dbReference type="EC" id="2.6.1.19" evidence="6"/>
<dbReference type="Gene3D" id="3.90.1150.10">
    <property type="entry name" value="Aspartate Aminotransferase, domain 1"/>
    <property type="match status" value="1"/>
</dbReference>
<dbReference type="PANTHER" id="PTHR11986">
    <property type="entry name" value="AMINOTRANSFERASE CLASS III"/>
    <property type="match status" value="1"/>
</dbReference>
<proteinExistence type="inferred from homology"/>
<dbReference type="Gene3D" id="3.40.640.10">
    <property type="entry name" value="Type I PLP-dependent aspartate aminotransferase-like (Major domain)"/>
    <property type="match status" value="1"/>
</dbReference>
<evidence type="ECO:0000313" key="7">
    <source>
        <dbReference type="Proteomes" id="UP000028194"/>
    </source>
</evidence>
<name>A0A075MWC6_9ARCH</name>
<dbReference type="GO" id="GO:0042802">
    <property type="term" value="F:identical protein binding"/>
    <property type="evidence" value="ECO:0007669"/>
    <property type="project" value="TreeGrafter"/>
</dbReference>
<dbReference type="HOGENOM" id="CLU_016922_10_0_2"/>
<accession>A0A075MWC6</accession>
<dbReference type="PANTHER" id="PTHR11986:SF79">
    <property type="entry name" value="ACETYLORNITHINE AMINOTRANSFERASE, MITOCHONDRIAL"/>
    <property type="match status" value="1"/>
</dbReference>
<dbReference type="EMBL" id="CP007174">
    <property type="protein sequence ID" value="AIF83584.1"/>
    <property type="molecule type" value="Genomic_DNA"/>
</dbReference>
<dbReference type="InterPro" id="IPR005814">
    <property type="entry name" value="Aminotrans_3"/>
</dbReference>
<keyword evidence="2 6" id="KW-0032">Aminotransferase</keyword>
<reference evidence="6 7" key="1">
    <citation type="journal article" date="2014" name="PLoS ONE">
        <title>Genome Sequence of Candidatus Nitrososphaera evergladensis from Group I.1b Enriched from Everglades Soil Reveals Novel Genomic Features of the Ammonia-Oxidizing Archaea.</title>
        <authorList>
            <person name="Zhalnina K.V."/>
            <person name="Dias R."/>
            <person name="Leonard M.T."/>
            <person name="Dorr de Quadros P."/>
            <person name="Camargo F.A."/>
            <person name="Drew J.C."/>
            <person name="Farmerie W.G."/>
            <person name="Daroub S.H."/>
            <person name="Triplett E.W."/>
        </authorList>
    </citation>
    <scope>NUCLEOTIDE SEQUENCE [LARGE SCALE GENOMIC DNA]</scope>
    <source>
        <strain evidence="6 7">SR1</strain>
    </source>
</reference>
<dbReference type="InterPro" id="IPR049704">
    <property type="entry name" value="Aminotrans_3_PPA_site"/>
</dbReference>
<dbReference type="PIRSF" id="PIRSF000521">
    <property type="entry name" value="Transaminase_4ab_Lys_Orn"/>
    <property type="match status" value="1"/>
</dbReference>
<dbReference type="PROSITE" id="PS00600">
    <property type="entry name" value="AA_TRANSFER_CLASS_3"/>
    <property type="match status" value="1"/>
</dbReference>
<dbReference type="CDD" id="cd00610">
    <property type="entry name" value="OAT_like"/>
    <property type="match status" value="1"/>
</dbReference>
<comment type="similarity">
    <text evidence="5">Belongs to the class-III pyridoxal-phosphate-dependent aminotransferase family.</text>
</comment>
<evidence type="ECO:0000256" key="1">
    <source>
        <dbReference type="ARBA" id="ARBA00001933"/>
    </source>
</evidence>
<dbReference type="InterPro" id="IPR015422">
    <property type="entry name" value="PyrdxlP-dep_Trfase_small"/>
</dbReference>
<dbReference type="SUPFAM" id="SSF53383">
    <property type="entry name" value="PLP-dependent transferases"/>
    <property type="match status" value="1"/>
</dbReference>
<protein>
    <submittedName>
        <fullName evidence="6">4-aminobutyrate aminotransferase family protein</fullName>
        <ecNumber evidence="6">2.6.1.19</ecNumber>
    </submittedName>
</protein>
<keyword evidence="3 6" id="KW-0808">Transferase</keyword>
<dbReference type="Pfam" id="PF00202">
    <property type="entry name" value="Aminotran_3"/>
    <property type="match status" value="1"/>
</dbReference>
<dbReference type="eggNOG" id="arCOG00915">
    <property type="taxonomic scope" value="Archaea"/>
</dbReference>
<dbReference type="AlphaFoldDB" id="A0A075MWC6"/>
<evidence type="ECO:0000256" key="2">
    <source>
        <dbReference type="ARBA" id="ARBA00022576"/>
    </source>
</evidence>
<keyword evidence="4 5" id="KW-0663">Pyridoxal phosphate</keyword>
<organism evidence="6 7">
    <name type="scientific">Candidatus Nitrososphaera evergladensis SR1</name>
    <dbReference type="NCBI Taxonomy" id="1459636"/>
    <lineage>
        <taxon>Archaea</taxon>
        <taxon>Nitrososphaerota</taxon>
        <taxon>Nitrososphaeria</taxon>
        <taxon>Nitrososphaerales</taxon>
        <taxon>Nitrososphaeraceae</taxon>
        <taxon>Nitrososphaera</taxon>
    </lineage>
</organism>